<dbReference type="Pfam" id="PF09523">
    <property type="entry name" value="DUF2390"/>
    <property type="match status" value="1"/>
</dbReference>
<evidence type="ECO:0000313" key="2">
    <source>
        <dbReference type="Proteomes" id="UP000198762"/>
    </source>
</evidence>
<dbReference type="RefSeq" id="WP_091848784.1">
    <property type="nucleotide sequence ID" value="NZ_FOHZ01000002.1"/>
</dbReference>
<dbReference type="InterPro" id="IPR012659">
    <property type="entry name" value="CHP02444"/>
</dbReference>
<dbReference type="OrthoDB" id="5795846at2"/>
<dbReference type="Proteomes" id="UP000198762">
    <property type="component" value="Unassembled WGS sequence"/>
</dbReference>
<reference evidence="2" key="1">
    <citation type="submission" date="2016-10" db="EMBL/GenBank/DDBJ databases">
        <authorList>
            <person name="Varghese N."/>
            <person name="Submissions S."/>
        </authorList>
    </citation>
    <scope>NUCLEOTIDE SEQUENCE [LARGE SCALE GENOMIC DNA]</scope>
    <source>
        <strain evidence="2">CGMCC 1.6489</strain>
    </source>
</reference>
<keyword evidence="2" id="KW-1185">Reference proteome</keyword>
<dbReference type="STRING" id="430453.SAMN04487962_10293"/>
<proteinExistence type="predicted"/>
<dbReference type="EMBL" id="FOHZ01000002">
    <property type="protein sequence ID" value="SES86285.1"/>
    <property type="molecule type" value="Genomic_DNA"/>
</dbReference>
<protein>
    <submittedName>
        <fullName evidence="1">TIGR02444 family protein</fullName>
    </submittedName>
</protein>
<name>A0A1H9ZX05_9GAMM</name>
<evidence type="ECO:0000313" key="1">
    <source>
        <dbReference type="EMBL" id="SES86285.1"/>
    </source>
</evidence>
<dbReference type="AlphaFoldDB" id="A0A1H9ZX05"/>
<sequence length="184" mass="20131">MQEQEPGQTPDTNTPLWRFSLALWQQPEASELCLGLQQQGWSVTRLLCAGWLASEGRDYAGDEPEDLLQWRGTVTESVRSLKKSLDKSDNLLAPLRETLAKAELEAERIELYRAWLALGKSATAGPMPATTRLAEQNLRRAAPDTGSSLNAKTEPMIRHLAQLINRISAPSASGGRRANGAVAP</sequence>
<gene>
    <name evidence="1" type="ORF">SAMN04487962_10293</name>
</gene>
<organism evidence="1 2">
    <name type="scientific">Marinobacter segnicrescens</name>
    <dbReference type="NCBI Taxonomy" id="430453"/>
    <lineage>
        <taxon>Bacteria</taxon>
        <taxon>Pseudomonadati</taxon>
        <taxon>Pseudomonadota</taxon>
        <taxon>Gammaproteobacteria</taxon>
        <taxon>Pseudomonadales</taxon>
        <taxon>Marinobacteraceae</taxon>
        <taxon>Marinobacter</taxon>
    </lineage>
</organism>
<accession>A0A1H9ZX05</accession>